<dbReference type="InterPro" id="IPR027417">
    <property type="entry name" value="P-loop_NTPase"/>
</dbReference>
<keyword evidence="2 12" id="KW-0235">DNA replication</keyword>
<dbReference type="EC" id="5.6.2.4" evidence="12"/>
<evidence type="ECO:0000256" key="2">
    <source>
        <dbReference type="ARBA" id="ARBA00022705"/>
    </source>
</evidence>
<evidence type="ECO:0000256" key="11">
    <source>
        <dbReference type="ARBA" id="ARBA00048988"/>
    </source>
</evidence>
<evidence type="ECO:0000259" key="13">
    <source>
        <dbReference type="PROSITE" id="PS51192"/>
    </source>
</evidence>
<dbReference type="HAMAP" id="MF_00983">
    <property type="entry name" value="PriA"/>
    <property type="match status" value="1"/>
</dbReference>
<comment type="subunit">
    <text evidence="12">Component of the replication restart primosome.</text>
</comment>
<gene>
    <name evidence="12" type="primary">priA</name>
    <name evidence="14" type="ORF">SAMN05444170_2591</name>
</gene>
<dbReference type="PANTHER" id="PTHR30580:SF0">
    <property type="entry name" value="PRIMOSOMAL PROTEIN N"/>
    <property type="match status" value="1"/>
</dbReference>
<feature type="binding site" evidence="12">
    <location>
        <position position="485"/>
    </location>
    <ligand>
        <name>Zn(2+)</name>
        <dbReference type="ChEBI" id="CHEBI:29105"/>
        <label>1</label>
    </ligand>
</feature>
<dbReference type="InterPro" id="IPR011545">
    <property type="entry name" value="DEAD/DEAH_box_helicase_dom"/>
</dbReference>
<dbReference type="InterPro" id="IPR040498">
    <property type="entry name" value="PriA_CRR"/>
</dbReference>
<keyword evidence="15" id="KW-1185">Reference proteome</keyword>
<dbReference type="SMART" id="SM00490">
    <property type="entry name" value="HELICc"/>
    <property type="match status" value="1"/>
</dbReference>
<dbReference type="Pfam" id="PF17764">
    <property type="entry name" value="PriA_3primeBD"/>
    <property type="match status" value="1"/>
</dbReference>
<feature type="binding site" evidence="12">
    <location>
        <position position="472"/>
    </location>
    <ligand>
        <name>Zn(2+)</name>
        <dbReference type="ChEBI" id="CHEBI:29105"/>
        <label>2</label>
    </ligand>
</feature>
<dbReference type="GO" id="GO:1990077">
    <property type="term" value="C:primosome complex"/>
    <property type="evidence" value="ECO:0007669"/>
    <property type="project" value="UniProtKB-UniRule"/>
</dbReference>
<dbReference type="InterPro" id="IPR042115">
    <property type="entry name" value="PriA_3primeBD_sf"/>
</dbReference>
<organism evidence="14 15">
    <name type="scientific">Bradyrhizobium erythrophlei</name>
    <dbReference type="NCBI Taxonomy" id="1437360"/>
    <lineage>
        <taxon>Bacteria</taxon>
        <taxon>Pseudomonadati</taxon>
        <taxon>Pseudomonadota</taxon>
        <taxon>Alphaproteobacteria</taxon>
        <taxon>Hyphomicrobiales</taxon>
        <taxon>Nitrobacteraceae</taxon>
        <taxon>Bradyrhizobium</taxon>
    </lineage>
</organism>
<feature type="binding site" evidence="12">
    <location>
        <position position="488"/>
    </location>
    <ligand>
        <name>Zn(2+)</name>
        <dbReference type="ChEBI" id="CHEBI:29105"/>
        <label>1</label>
    </ligand>
</feature>
<dbReference type="OrthoDB" id="9759544at2"/>
<evidence type="ECO:0000256" key="8">
    <source>
        <dbReference type="ARBA" id="ARBA00022840"/>
    </source>
</evidence>
<keyword evidence="7 12" id="KW-0862">Zinc</keyword>
<protein>
    <recommendedName>
        <fullName evidence="12">Replication restart protein PriA</fullName>
    </recommendedName>
    <alternativeName>
        <fullName evidence="12">ATP-dependent DNA helicase PriA</fullName>
        <ecNumber evidence="12">5.6.2.4</ecNumber>
    </alternativeName>
    <alternativeName>
        <fullName evidence="12">DNA 3'-5' helicase PriA</fullName>
    </alternativeName>
</protein>
<keyword evidence="1 12" id="KW-0639">Primosome</keyword>
<sequence length="737" mass="81193">MDDHSPRASSPPTSSTGIVDVLVPVALDHTYSYRVPRGVELKAGDVVCVPLGPREVVGVVWAENAKPEPRLHNRLKDVSEKLDVPPLKGELRALVDWVSNYTLSARGMVLRMCLRMGEDLGPERVRMGMRLVGPPPQRMTPARRRLIELLSDGLLHGKSEAAKEAGVSAGVVDGLVDEGTLTVEAMPKPLVPPAPDPSYAVPEFSRQQRTAVDGMRALAANGTFHVALLDGVTGSGKTEVYFEAVAETIRRGKQSLILMPEIALTGQFLDRFARRFGVRPLEWHSELTPRTRQRNWAAIASGEAPVVVGARSALFMPYADLGLIVVDEEHEQAYKQDDGAHYHARDMAVVRAHVAKIPVVLASATPSVETEVNARKGRYQRIALPSRFGGQHMPHIEAIDLRREAPPRGRFISPRLAEQIRFAVERREQALLFLNRRGYAPLTLCRACGHRFACTICDAWLVDHRFRQRLVCHHCGFSMPRPHACPNCAAEESLVAVGPGVERLQEEAAQLFPDARTMVLSSDLITSIETMRSELNEIAEGRVDIIIGTQLVAKGHHFPRLNLVGVVDADLGLSNGDPRAAERTWQLLNQVIGRAGRDQGRGVGYLQTHQPEHPVMKALVACDREAFYASEIEMREKTGYPPFGRLAGLIVSAGDRPTAEGFARKLAAIAPIDERIKVLGPAEAPLAVIKGRYRFRLLVKSLRNVDVSEYLREWLGAAPKTKGNLKLEVDVDPQSFL</sequence>
<comment type="similarity">
    <text evidence="12">Belongs to the helicase family. PriA subfamily.</text>
</comment>
<dbReference type="SUPFAM" id="SSF52540">
    <property type="entry name" value="P-loop containing nucleoside triphosphate hydrolases"/>
    <property type="match status" value="2"/>
</dbReference>
<dbReference type="PANTHER" id="PTHR30580">
    <property type="entry name" value="PRIMOSOMAL PROTEIN N"/>
    <property type="match status" value="1"/>
</dbReference>
<dbReference type="InterPro" id="IPR041236">
    <property type="entry name" value="PriA_C"/>
</dbReference>
<feature type="binding site" evidence="12">
    <location>
        <position position="457"/>
    </location>
    <ligand>
        <name>Zn(2+)</name>
        <dbReference type="ChEBI" id="CHEBI:29105"/>
        <label>2</label>
    </ligand>
</feature>
<keyword evidence="5 12" id="KW-0378">Hydrolase</keyword>
<dbReference type="PROSITE" id="PS51192">
    <property type="entry name" value="HELICASE_ATP_BIND_1"/>
    <property type="match status" value="1"/>
</dbReference>
<dbReference type="Pfam" id="PF00270">
    <property type="entry name" value="DEAD"/>
    <property type="match status" value="1"/>
</dbReference>
<dbReference type="GO" id="GO:0043138">
    <property type="term" value="F:3'-5' DNA helicase activity"/>
    <property type="evidence" value="ECO:0007669"/>
    <property type="project" value="UniProtKB-EC"/>
</dbReference>
<keyword evidence="8 12" id="KW-0067">ATP-binding</keyword>
<dbReference type="AlphaFoldDB" id="A0A1M7TT44"/>
<dbReference type="GO" id="GO:0003677">
    <property type="term" value="F:DNA binding"/>
    <property type="evidence" value="ECO:0007669"/>
    <property type="project" value="UniProtKB-UniRule"/>
</dbReference>
<proteinExistence type="inferred from homology"/>
<name>A0A1M7TT44_9BRAD</name>
<evidence type="ECO:0000256" key="5">
    <source>
        <dbReference type="ARBA" id="ARBA00022801"/>
    </source>
</evidence>
<comment type="function">
    <text evidence="12">Initiates the restart of stalled replication forks, which reloads the replicative helicase on sites other than the origin of replication. Recognizes and binds to abandoned replication forks and remodels them to uncover a helicase loading site. Promotes assembly of the primosome at these replication forks.</text>
</comment>
<dbReference type="GO" id="GO:0006310">
    <property type="term" value="P:DNA recombination"/>
    <property type="evidence" value="ECO:0007669"/>
    <property type="project" value="InterPro"/>
</dbReference>
<dbReference type="InterPro" id="IPR005259">
    <property type="entry name" value="PriA"/>
</dbReference>
<dbReference type="GO" id="GO:0016887">
    <property type="term" value="F:ATP hydrolysis activity"/>
    <property type="evidence" value="ECO:0007669"/>
    <property type="project" value="RHEA"/>
</dbReference>
<dbReference type="InterPro" id="IPR014001">
    <property type="entry name" value="Helicase_ATP-bd"/>
</dbReference>
<dbReference type="FunFam" id="3.40.1440.60:FF:000001">
    <property type="entry name" value="Primosomal protein N"/>
    <property type="match status" value="1"/>
</dbReference>
<dbReference type="Gene3D" id="3.40.1440.60">
    <property type="entry name" value="PriA, 3(prime) DNA-binding domain"/>
    <property type="match status" value="1"/>
</dbReference>
<dbReference type="NCBIfam" id="TIGR00595">
    <property type="entry name" value="priA"/>
    <property type="match status" value="1"/>
</dbReference>
<evidence type="ECO:0000256" key="4">
    <source>
        <dbReference type="ARBA" id="ARBA00022741"/>
    </source>
</evidence>
<dbReference type="GO" id="GO:0006269">
    <property type="term" value="P:DNA replication, synthesis of primer"/>
    <property type="evidence" value="ECO:0007669"/>
    <property type="project" value="UniProtKB-KW"/>
</dbReference>
<feature type="binding site" evidence="12">
    <location>
        <position position="448"/>
    </location>
    <ligand>
        <name>Zn(2+)</name>
        <dbReference type="ChEBI" id="CHEBI:29105"/>
        <label>1</label>
    </ligand>
</feature>
<evidence type="ECO:0000256" key="12">
    <source>
        <dbReference type="HAMAP-Rule" id="MF_00983"/>
    </source>
</evidence>
<evidence type="ECO:0000313" key="14">
    <source>
        <dbReference type="EMBL" id="SHN73885.1"/>
    </source>
</evidence>
<feature type="binding site" evidence="12">
    <location>
        <position position="475"/>
    </location>
    <ligand>
        <name>Zn(2+)</name>
        <dbReference type="ChEBI" id="CHEBI:29105"/>
        <label>2</label>
    </ligand>
</feature>
<dbReference type="GO" id="GO:0006302">
    <property type="term" value="P:double-strand break repair"/>
    <property type="evidence" value="ECO:0007669"/>
    <property type="project" value="InterPro"/>
</dbReference>
<keyword evidence="9 12" id="KW-0238">DNA-binding</keyword>
<dbReference type="InterPro" id="IPR041222">
    <property type="entry name" value="PriA_3primeBD"/>
</dbReference>
<dbReference type="GO" id="GO:0005524">
    <property type="term" value="F:ATP binding"/>
    <property type="evidence" value="ECO:0007669"/>
    <property type="project" value="UniProtKB-UniRule"/>
</dbReference>
<keyword evidence="4 12" id="KW-0547">Nucleotide-binding</keyword>
<dbReference type="FunFam" id="3.40.50.300:FF:000489">
    <property type="entry name" value="Primosome assembly protein PriA"/>
    <property type="match status" value="1"/>
</dbReference>
<keyword evidence="3 12" id="KW-0479">Metal-binding</keyword>
<dbReference type="InterPro" id="IPR001650">
    <property type="entry name" value="Helicase_C-like"/>
</dbReference>
<feature type="binding site" evidence="12">
    <location>
        <position position="454"/>
    </location>
    <ligand>
        <name>Zn(2+)</name>
        <dbReference type="ChEBI" id="CHEBI:29105"/>
        <label>2</label>
    </ligand>
</feature>
<dbReference type="SMART" id="SM00487">
    <property type="entry name" value="DEXDc"/>
    <property type="match status" value="1"/>
</dbReference>
<evidence type="ECO:0000256" key="7">
    <source>
        <dbReference type="ARBA" id="ARBA00022833"/>
    </source>
</evidence>
<accession>A0A1M7TT44</accession>
<dbReference type="Proteomes" id="UP000184096">
    <property type="component" value="Chromosome I"/>
</dbReference>
<dbReference type="RefSeq" id="WP_072818218.1">
    <property type="nucleotide sequence ID" value="NZ_LT670849.1"/>
</dbReference>
<feature type="binding site" evidence="12">
    <location>
        <position position="445"/>
    </location>
    <ligand>
        <name>Zn(2+)</name>
        <dbReference type="ChEBI" id="CHEBI:29105"/>
        <label>1</label>
    </ligand>
</feature>
<dbReference type="CDD" id="cd17929">
    <property type="entry name" value="DEXHc_priA"/>
    <property type="match status" value="1"/>
</dbReference>
<keyword evidence="10 12" id="KW-0413">Isomerase</keyword>
<dbReference type="GO" id="GO:0008270">
    <property type="term" value="F:zinc ion binding"/>
    <property type="evidence" value="ECO:0007669"/>
    <property type="project" value="UniProtKB-UniRule"/>
</dbReference>
<dbReference type="EMBL" id="LT670849">
    <property type="protein sequence ID" value="SHN73885.1"/>
    <property type="molecule type" value="Genomic_DNA"/>
</dbReference>
<comment type="catalytic activity">
    <reaction evidence="12">
        <text>Couples ATP hydrolysis with the unwinding of duplex DNA by translocating in the 3'-5' direction.</text>
        <dbReference type="EC" id="5.6.2.4"/>
    </reaction>
</comment>
<dbReference type="Pfam" id="PF18319">
    <property type="entry name" value="Zn_ribbon_PriA"/>
    <property type="match status" value="1"/>
</dbReference>
<dbReference type="FunFam" id="3.40.50.300:FF:002579">
    <property type="entry name" value="Primosomal protein N"/>
    <property type="match status" value="1"/>
</dbReference>
<keyword evidence="6 12" id="KW-0347">Helicase</keyword>
<feature type="domain" description="Helicase ATP-binding" evidence="13">
    <location>
        <begin position="218"/>
        <end position="384"/>
    </location>
</feature>
<dbReference type="GO" id="GO:0006270">
    <property type="term" value="P:DNA replication initiation"/>
    <property type="evidence" value="ECO:0007669"/>
    <property type="project" value="TreeGrafter"/>
</dbReference>
<comment type="cofactor">
    <cofactor evidence="12">
        <name>Zn(2+)</name>
        <dbReference type="ChEBI" id="CHEBI:29105"/>
    </cofactor>
    <text evidence="12">Binds 2 zinc ions per subunit.</text>
</comment>
<evidence type="ECO:0000313" key="15">
    <source>
        <dbReference type="Proteomes" id="UP000184096"/>
    </source>
</evidence>
<reference evidence="15" key="1">
    <citation type="submission" date="2016-11" db="EMBL/GenBank/DDBJ databases">
        <authorList>
            <person name="Varghese N."/>
            <person name="Submissions S."/>
        </authorList>
    </citation>
    <scope>NUCLEOTIDE SEQUENCE [LARGE SCALE GENOMIC DNA]</scope>
    <source>
        <strain evidence="15">GAS401</strain>
    </source>
</reference>
<dbReference type="Gene3D" id="3.40.50.300">
    <property type="entry name" value="P-loop containing nucleotide triphosphate hydrolases"/>
    <property type="match status" value="2"/>
</dbReference>
<evidence type="ECO:0000256" key="6">
    <source>
        <dbReference type="ARBA" id="ARBA00022806"/>
    </source>
</evidence>
<evidence type="ECO:0000256" key="9">
    <source>
        <dbReference type="ARBA" id="ARBA00023125"/>
    </source>
</evidence>
<dbReference type="Pfam" id="PF18074">
    <property type="entry name" value="PriA_C"/>
    <property type="match status" value="1"/>
</dbReference>
<comment type="catalytic activity">
    <reaction evidence="11 12">
        <text>ATP + H2O = ADP + phosphate + H(+)</text>
        <dbReference type="Rhea" id="RHEA:13065"/>
        <dbReference type="ChEBI" id="CHEBI:15377"/>
        <dbReference type="ChEBI" id="CHEBI:15378"/>
        <dbReference type="ChEBI" id="CHEBI:30616"/>
        <dbReference type="ChEBI" id="CHEBI:43474"/>
        <dbReference type="ChEBI" id="CHEBI:456216"/>
        <dbReference type="EC" id="5.6.2.4"/>
    </reaction>
</comment>
<evidence type="ECO:0000256" key="1">
    <source>
        <dbReference type="ARBA" id="ARBA00022515"/>
    </source>
</evidence>
<evidence type="ECO:0000256" key="10">
    <source>
        <dbReference type="ARBA" id="ARBA00023235"/>
    </source>
</evidence>
<dbReference type="NCBIfam" id="NF004070">
    <property type="entry name" value="PRK05580.2-2"/>
    <property type="match status" value="1"/>
</dbReference>
<evidence type="ECO:0000256" key="3">
    <source>
        <dbReference type="ARBA" id="ARBA00022723"/>
    </source>
</evidence>